<dbReference type="AlphaFoldDB" id="A0A1W1VQ09"/>
<organism evidence="2 3">
    <name type="scientific">Desulfonispora thiosulfatigenes DSM 11270</name>
    <dbReference type="NCBI Taxonomy" id="656914"/>
    <lineage>
        <taxon>Bacteria</taxon>
        <taxon>Bacillati</taxon>
        <taxon>Bacillota</taxon>
        <taxon>Clostridia</taxon>
        <taxon>Eubacteriales</taxon>
        <taxon>Peptococcaceae</taxon>
        <taxon>Desulfonispora</taxon>
    </lineage>
</organism>
<dbReference type="SUPFAM" id="SSF46689">
    <property type="entry name" value="Homeodomain-like"/>
    <property type="match status" value="1"/>
</dbReference>
<dbReference type="InterPro" id="IPR009057">
    <property type="entry name" value="Homeodomain-like_sf"/>
</dbReference>
<keyword evidence="3" id="KW-1185">Reference proteome</keyword>
<dbReference type="Gene3D" id="1.10.10.60">
    <property type="entry name" value="Homeodomain-like"/>
    <property type="match status" value="1"/>
</dbReference>
<gene>
    <name evidence="2" type="ORF">SAMN00017405_0402</name>
</gene>
<protein>
    <submittedName>
        <fullName evidence="2">Sigma-70, region 4</fullName>
    </submittedName>
</protein>
<dbReference type="RefSeq" id="WP_341451798.1">
    <property type="nucleotide sequence ID" value="NZ_FWWT01000022.1"/>
</dbReference>
<evidence type="ECO:0000313" key="2">
    <source>
        <dbReference type="EMBL" id="SMB95439.1"/>
    </source>
</evidence>
<dbReference type="STRING" id="656914.SAMN00017405_0402"/>
<dbReference type="Pfam" id="PF06056">
    <property type="entry name" value="Terminase_5"/>
    <property type="match status" value="1"/>
</dbReference>
<reference evidence="2 3" key="1">
    <citation type="submission" date="2017-04" db="EMBL/GenBank/DDBJ databases">
        <authorList>
            <person name="Afonso C.L."/>
            <person name="Miller P.J."/>
            <person name="Scott M.A."/>
            <person name="Spackman E."/>
            <person name="Goraichik I."/>
            <person name="Dimitrov K.M."/>
            <person name="Suarez D.L."/>
            <person name="Swayne D.E."/>
        </authorList>
    </citation>
    <scope>NUCLEOTIDE SEQUENCE [LARGE SCALE GENOMIC DNA]</scope>
    <source>
        <strain evidence="2 3">DSM 11270</strain>
    </source>
</reference>
<dbReference type="InterPro" id="IPR010332">
    <property type="entry name" value="ATPase_terminase-su_N"/>
</dbReference>
<sequence>MTNIRDPDDKDLAKQDYLYGMKYKDLAEKYEVSINTIKSWIKRYGWSKEKNKKVHTKRRRVHP</sequence>
<feature type="domain" description="Terminase ATPase subunit N-terminal" evidence="1">
    <location>
        <begin position="13"/>
        <end position="49"/>
    </location>
</feature>
<proteinExistence type="predicted"/>
<evidence type="ECO:0000259" key="1">
    <source>
        <dbReference type="Pfam" id="PF06056"/>
    </source>
</evidence>
<dbReference type="Proteomes" id="UP000192731">
    <property type="component" value="Unassembled WGS sequence"/>
</dbReference>
<dbReference type="EMBL" id="FWWT01000022">
    <property type="protein sequence ID" value="SMB95439.1"/>
    <property type="molecule type" value="Genomic_DNA"/>
</dbReference>
<accession>A0A1W1VQ09</accession>
<name>A0A1W1VQ09_DESTI</name>
<evidence type="ECO:0000313" key="3">
    <source>
        <dbReference type="Proteomes" id="UP000192731"/>
    </source>
</evidence>